<dbReference type="Proteomes" id="UP000265715">
    <property type="component" value="Unassembled WGS sequence"/>
</dbReference>
<evidence type="ECO:0000313" key="3">
    <source>
        <dbReference type="Proteomes" id="UP000265715"/>
    </source>
</evidence>
<comment type="caution">
    <text evidence="2">The sequence shown here is derived from an EMBL/GenBank/DDBJ whole genome shotgun (WGS) entry which is preliminary data.</text>
</comment>
<keyword evidence="1" id="KW-0732">Signal</keyword>
<gene>
    <name evidence="2" type="ORF">Mterra_00778</name>
</gene>
<proteinExistence type="predicted"/>
<feature type="chain" id="PRO_5017266842" description="DUF11 domain-containing protein" evidence="1">
    <location>
        <begin position="17"/>
        <end position="507"/>
    </location>
</feature>
<feature type="signal peptide" evidence="1">
    <location>
        <begin position="1"/>
        <end position="16"/>
    </location>
</feature>
<evidence type="ECO:0000256" key="1">
    <source>
        <dbReference type="SAM" id="SignalP"/>
    </source>
</evidence>
<organism evidence="2 3">
    <name type="scientific">Calidithermus terrae</name>
    <dbReference type="NCBI Taxonomy" id="1408545"/>
    <lineage>
        <taxon>Bacteria</taxon>
        <taxon>Thermotogati</taxon>
        <taxon>Deinococcota</taxon>
        <taxon>Deinococci</taxon>
        <taxon>Thermales</taxon>
        <taxon>Thermaceae</taxon>
        <taxon>Calidithermus</taxon>
    </lineage>
</organism>
<name>A0A399F0Q1_9DEIN</name>
<dbReference type="EMBL" id="QXDL01000020">
    <property type="protein sequence ID" value="RIH89385.1"/>
    <property type="molecule type" value="Genomic_DNA"/>
</dbReference>
<protein>
    <recommendedName>
        <fullName evidence="4">DUF11 domain-containing protein</fullName>
    </recommendedName>
</protein>
<accession>A0A399F0Q1</accession>
<evidence type="ECO:0000313" key="2">
    <source>
        <dbReference type="EMBL" id="RIH89385.1"/>
    </source>
</evidence>
<dbReference type="PROSITE" id="PS51257">
    <property type="entry name" value="PROKAR_LIPOPROTEIN"/>
    <property type="match status" value="1"/>
</dbReference>
<reference evidence="2 3" key="1">
    <citation type="submission" date="2018-08" db="EMBL/GenBank/DDBJ databases">
        <title>Meiothermus terrae DSM 26712 genome sequencing project.</title>
        <authorList>
            <person name="Da Costa M.S."/>
            <person name="Albuquerque L."/>
            <person name="Raposo P."/>
            <person name="Froufe H.J.C."/>
            <person name="Barroso C.S."/>
            <person name="Egas C."/>
        </authorList>
    </citation>
    <scope>NUCLEOTIDE SEQUENCE [LARGE SCALE GENOMIC DNA]</scope>
    <source>
        <strain evidence="2 3">DSM 26712</strain>
    </source>
</reference>
<sequence length="507" mass="52496">MRAKALLMAVAMTALAACGTQQAPQAGGGVGPQTNSGPRVPPVFVSGNPTCQDLGYVYEFKLDLDPASGEYTDAATGVKVTVTNNATGDGVLDAWSATFGGNPFGIDAVIMKGGPGANVYAYNPEATADSNLVTPTNPSNGKPYGISHVSFCFDFNVIVTKTADPSLKRTWTWTIKKEADQSSLTLSAGQSFIVNYTVKVSAASTDSDWKVGGAIEVKNPDPNYAATLTSVTDVISKAGDPDVGASVDCGVSFPYSLPSGQTLTCTYSASLPNGDTRTNTATAATTGKVEGGSGTATVDFSKATVTQVDDKADVTDSLQGNLGTASAPGTAFTYTRTLKYDACGQYTYGNTASFTTNTTATTGSASWSIAVNVPCATGCTLTPGYWKTHSKYGPAPYDDTWAQLGEDAAFFLSGQTHYQVLWTPPGGNAYYILAHAYVAARLNQLNGADFTAAQAAFNSATALLSTYTPAQVAAMKGSSTVRQQFVSLAATLDKYNNGLIGPGHCSE</sequence>
<evidence type="ECO:0008006" key="4">
    <source>
        <dbReference type="Google" id="ProtNLM"/>
    </source>
</evidence>
<keyword evidence="3" id="KW-1185">Reference proteome</keyword>
<dbReference type="AlphaFoldDB" id="A0A399F0Q1"/>